<keyword evidence="2" id="KW-1133">Transmembrane helix</keyword>
<evidence type="ECO:0000313" key="3">
    <source>
        <dbReference type="EMBL" id="RKT53991.1"/>
    </source>
</evidence>
<accession>A0A495VX39</accession>
<dbReference type="OrthoDB" id="4870234at2"/>
<keyword evidence="2" id="KW-0472">Membrane</keyword>
<sequence>MNHPARDPSAQHHDHDPSTAELVGRLSEQVGRLAREEISLAVAEVKTKGRNVGVGAGLLGGAGVLAWFGVMALIAGLVLVLALVMPAWLAAFVVAVAVFAVAGVLALIGRKRIDRGTPPIPEQAVSGVQRDISQVKERAHR</sequence>
<dbReference type="RefSeq" id="WP_121005032.1">
    <property type="nucleotide sequence ID" value="NZ_RBXO01000001.1"/>
</dbReference>
<feature type="transmembrane region" description="Helical" evidence="2">
    <location>
        <begin position="56"/>
        <end position="81"/>
    </location>
</feature>
<evidence type="ECO:0000256" key="2">
    <source>
        <dbReference type="SAM" id="Phobius"/>
    </source>
</evidence>
<feature type="transmembrane region" description="Helical" evidence="2">
    <location>
        <begin position="87"/>
        <end position="108"/>
    </location>
</feature>
<proteinExistence type="predicted"/>
<dbReference type="AlphaFoldDB" id="A0A495VX39"/>
<gene>
    <name evidence="3" type="ORF">C8E97_2579</name>
</gene>
<dbReference type="Proteomes" id="UP000282084">
    <property type="component" value="Unassembled WGS sequence"/>
</dbReference>
<reference evidence="3 4" key="1">
    <citation type="submission" date="2018-10" db="EMBL/GenBank/DDBJ databases">
        <title>Sequencing the genomes of 1000 actinobacteria strains.</title>
        <authorList>
            <person name="Klenk H.-P."/>
        </authorList>
    </citation>
    <scope>NUCLEOTIDE SEQUENCE [LARGE SCALE GENOMIC DNA]</scope>
    <source>
        <strain evidence="3 4">DSM 43800</strain>
    </source>
</reference>
<evidence type="ECO:0000256" key="1">
    <source>
        <dbReference type="SAM" id="MobiDB-lite"/>
    </source>
</evidence>
<keyword evidence="2" id="KW-0812">Transmembrane</keyword>
<evidence type="ECO:0000313" key="4">
    <source>
        <dbReference type="Proteomes" id="UP000282084"/>
    </source>
</evidence>
<dbReference type="EMBL" id="RBXO01000001">
    <property type="protein sequence ID" value="RKT53991.1"/>
    <property type="molecule type" value="Genomic_DNA"/>
</dbReference>
<name>A0A495VX39_9PSEU</name>
<dbReference type="Pfam" id="PF07332">
    <property type="entry name" value="Phage_holin_3_6"/>
    <property type="match status" value="1"/>
</dbReference>
<organism evidence="3 4">
    <name type="scientific">Saccharothrix australiensis</name>
    <dbReference type="NCBI Taxonomy" id="2072"/>
    <lineage>
        <taxon>Bacteria</taxon>
        <taxon>Bacillati</taxon>
        <taxon>Actinomycetota</taxon>
        <taxon>Actinomycetes</taxon>
        <taxon>Pseudonocardiales</taxon>
        <taxon>Pseudonocardiaceae</taxon>
        <taxon>Saccharothrix</taxon>
    </lineage>
</organism>
<keyword evidence="4" id="KW-1185">Reference proteome</keyword>
<protein>
    <submittedName>
        <fullName evidence="3">Putative membrane protein YqjE</fullName>
    </submittedName>
</protein>
<dbReference type="InterPro" id="IPR009937">
    <property type="entry name" value="Phage_holin_3_6"/>
</dbReference>
<feature type="region of interest" description="Disordered" evidence="1">
    <location>
        <begin position="120"/>
        <end position="141"/>
    </location>
</feature>
<comment type="caution">
    <text evidence="3">The sequence shown here is derived from an EMBL/GenBank/DDBJ whole genome shotgun (WGS) entry which is preliminary data.</text>
</comment>